<dbReference type="AlphaFoldDB" id="A0A6A2ZN29"/>
<dbReference type="InterPro" id="IPR022251">
    <property type="entry name" value="DUF3774_wound-induced"/>
</dbReference>
<dbReference type="EMBL" id="VEPZ02001119">
    <property type="protein sequence ID" value="KAE8693431.1"/>
    <property type="molecule type" value="Genomic_DNA"/>
</dbReference>
<feature type="region of interest" description="Disordered" evidence="1">
    <location>
        <begin position="39"/>
        <end position="59"/>
    </location>
</feature>
<dbReference type="Pfam" id="PF12609">
    <property type="entry name" value="DUF3774"/>
    <property type="match status" value="1"/>
</dbReference>
<accession>A0A6A2ZN29</accession>
<evidence type="ECO:0000313" key="2">
    <source>
        <dbReference type="EMBL" id="KAE8693431.1"/>
    </source>
</evidence>
<evidence type="ECO:0000313" key="3">
    <source>
        <dbReference type="Proteomes" id="UP000436088"/>
    </source>
</evidence>
<dbReference type="Proteomes" id="UP000436088">
    <property type="component" value="Unassembled WGS sequence"/>
</dbReference>
<gene>
    <name evidence="2" type="ORF">F3Y22_tig00110812pilonHSYRG00074</name>
</gene>
<evidence type="ECO:0000256" key="1">
    <source>
        <dbReference type="SAM" id="MobiDB-lite"/>
    </source>
</evidence>
<protein>
    <recommendedName>
        <fullName evidence="4">2-nonaprenyl-3-methyl-6-methoxy-1,4-benzoquinol hydroxylase</fullName>
    </recommendedName>
</protein>
<organism evidence="2 3">
    <name type="scientific">Hibiscus syriacus</name>
    <name type="common">Rose of Sharon</name>
    <dbReference type="NCBI Taxonomy" id="106335"/>
    <lineage>
        <taxon>Eukaryota</taxon>
        <taxon>Viridiplantae</taxon>
        <taxon>Streptophyta</taxon>
        <taxon>Embryophyta</taxon>
        <taxon>Tracheophyta</taxon>
        <taxon>Spermatophyta</taxon>
        <taxon>Magnoliopsida</taxon>
        <taxon>eudicotyledons</taxon>
        <taxon>Gunneridae</taxon>
        <taxon>Pentapetalae</taxon>
        <taxon>rosids</taxon>
        <taxon>malvids</taxon>
        <taxon>Malvales</taxon>
        <taxon>Malvaceae</taxon>
        <taxon>Malvoideae</taxon>
        <taxon>Hibiscus</taxon>
    </lineage>
</organism>
<comment type="caution">
    <text evidence="2">The sequence shown here is derived from an EMBL/GenBank/DDBJ whole genome shotgun (WGS) entry which is preliminary data.</text>
</comment>
<keyword evidence="3" id="KW-1185">Reference proteome</keyword>
<sequence>MSAPKRTWIVAASIYAVEALKDQGICRWNYTLRLAKNNPNRSSPSLRSEARSETSPATEMAMSVAPPSSSFQYCHHLPSTLQLTRQFQQIPEEASCSSIRRSPMVNHHHSYGDSPNGHSCYRSEWRLKKEKFMVVGGGCRGQIKAADDRPSSGRMLLERWERVFSSLT</sequence>
<name>A0A6A2ZN29_HIBSY</name>
<dbReference type="PANTHER" id="PTHR33090">
    <property type="entry name" value="DUF3774 DOMAIN PROTEIN-RELATED"/>
    <property type="match status" value="1"/>
</dbReference>
<evidence type="ECO:0008006" key="4">
    <source>
        <dbReference type="Google" id="ProtNLM"/>
    </source>
</evidence>
<proteinExistence type="predicted"/>
<reference evidence="2" key="1">
    <citation type="submission" date="2019-09" db="EMBL/GenBank/DDBJ databases">
        <title>Draft genome information of white flower Hibiscus syriacus.</title>
        <authorList>
            <person name="Kim Y.-M."/>
        </authorList>
    </citation>
    <scope>NUCLEOTIDE SEQUENCE [LARGE SCALE GENOMIC DNA]</scope>
    <source>
        <strain evidence="2">YM2019G1</strain>
    </source>
</reference>